<reference evidence="2 3" key="1">
    <citation type="submission" date="2015-03" db="EMBL/GenBank/DDBJ databases">
        <title>Luteipulveratus halotolerans sp. nov., a novel actinobacterium (Dermacoccaceae) from Sarawak, Malaysia.</title>
        <authorList>
            <person name="Juboi H."/>
            <person name="Basik A."/>
            <person name="Shamsul S.S."/>
            <person name="Arnold P."/>
            <person name="Schmitt E.K."/>
            <person name="Sanglier J.-J."/>
            <person name="Yeo T."/>
        </authorList>
    </citation>
    <scope>NUCLEOTIDE SEQUENCE [LARGE SCALE GENOMIC DNA]</scope>
    <source>
        <strain evidence="2 3">MN07-A0370</strain>
    </source>
</reference>
<comment type="subcellular location">
    <subcellularLocation>
        <location evidence="1">Cell membrane</location>
        <topology evidence="1">Peripheral membrane protein</topology>
        <orientation evidence="1">Cytoplasmic side</orientation>
    </subcellularLocation>
</comment>
<dbReference type="SMART" id="SM01234">
    <property type="entry name" value="Haemolytic"/>
    <property type="match status" value="1"/>
</dbReference>
<dbReference type="Pfam" id="PF01809">
    <property type="entry name" value="YidD"/>
    <property type="match status" value="1"/>
</dbReference>
<comment type="function">
    <text evidence="1">Could be involved in insertion of integral membrane proteins into the membrane.</text>
</comment>
<dbReference type="EMBL" id="CP011112">
    <property type="protein sequence ID" value="AKU18571.1"/>
    <property type="molecule type" value="Genomic_DNA"/>
</dbReference>
<dbReference type="AlphaFoldDB" id="A0A0K1JPD2"/>
<dbReference type="PANTHER" id="PTHR33383">
    <property type="entry name" value="MEMBRANE PROTEIN INSERTION EFFICIENCY FACTOR-RELATED"/>
    <property type="match status" value="1"/>
</dbReference>
<dbReference type="GO" id="GO:0005886">
    <property type="term" value="C:plasma membrane"/>
    <property type="evidence" value="ECO:0007669"/>
    <property type="project" value="UniProtKB-SubCell"/>
</dbReference>
<evidence type="ECO:0000256" key="1">
    <source>
        <dbReference type="HAMAP-Rule" id="MF_00386"/>
    </source>
</evidence>
<dbReference type="KEGG" id="lmoi:VV02_02430"/>
<evidence type="ECO:0000313" key="3">
    <source>
        <dbReference type="Proteomes" id="UP000066480"/>
    </source>
</evidence>
<dbReference type="PANTHER" id="PTHR33383:SF1">
    <property type="entry name" value="MEMBRANE PROTEIN INSERTION EFFICIENCY FACTOR-RELATED"/>
    <property type="match status" value="1"/>
</dbReference>
<accession>A0A0K1JPD2</accession>
<dbReference type="PATRIC" id="fig|571913.6.peg.499"/>
<gene>
    <name evidence="2" type="ORF">VV02_02430</name>
</gene>
<dbReference type="STRING" id="571913.VV02_02430"/>
<name>A0A0K1JPD2_9MICO</name>
<organism evidence="2 3">
    <name type="scientific">Luteipulveratus mongoliensis</name>
    <dbReference type="NCBI Taxonomy" id="571913"/>
    <lineage>
        <taxon>Bacteria</taxon>
        <taxon>Bacillati</taxon>
        <taxon>Actinomycetota</taxon>
        <taxon>Actinomycetes</taxon>
        <taxon>Micrococcales</taxon>
        <taxon>Dermacoccaceae</taxon>
        <taxon>Luteipulveratus</taxon>
    </lineage>
</organism>
<comment type="similarity">
    <text evidence="1">Belongs to the UPF0161 family.</text>
</comment>
<dbReference type="Proteomes" id="UP000066480">
    <property type="component" value="Chromosome"/>
</dbReference>
<sequence>MPAPTAHERASVAALPLVWLVRLYQRFISPLTPPSCRFIPSCSAYALTALRRYGPFKGTWLAARRLLRCNPWNPGGVDHVPHRDTHMPHPH</sequence>
<keyword evidence="1" id="KW-1003">Cell membrane</keyword>
<dbReference type="NCBIfam" id="TIGR00278">
    <property type="entry name" value="membrane protein insertion efficiency factor YidD"/>
    <property type="match status" value="1"/>
</dbReference>
<protein>
    <recommendedName>
        <fullName evidence="1">Putative membrane protein insertion efficiency factor</fullName>
    </recommendedName>
</protein>
<dbReference type="InterPro" id="IPR002696">
    <property type="entry name" value="Membr_insert_effic_factor_YidD"/>
</dbReference>
<keyword evidence="1" id="KW-0472">Membrane</keyword>
<proteinExistence type="inferred from homology"/>
<keyword evidence="3" id="KW-1185">Reference proteome</keyword>
<evidence type="ECO:0000313" key="2">
    <source>
        <dbReference type="EMBL" id="AKU18571.1"/>
    </source>
</evidence>
<dbReference type="HAMAP" id="MF_00386">
    <property type="entry name" value="UPF0161_YidD"/>
    <property type="match status" value="1"/>
</dbReference>
<dbReference type="OrthoDB" id="9801753at2"/>